<comment type="caution">
    <text evidence="5">The sequence shown here is derived from an EMBL/GenBank/DDBJ whole genome shotgun (WGS) entry which is preliminary data.</text>
</comment>
<accession>A0AAV5S8A4</accession>
<proteinExistence type="inferred from homology"/>
<dbReference type="AlphaFoldDB" id="A0AAV5S8A4"/>
<evidence type="ECO:0000313" key="6">
    <source>
        <dbReference type="Proteomes" id="UP001377567"/>
    </source>
</evidence>
<evidence type="ECO:0000256" key="3">
    <source>
        <dbReference type="SAM" id="MobiDB-lite"/>
    </source>
</evidence>
<gene>
    <name evidence="5" type="ORF">DAKH74_055330</name>
</gene>
<sequence length="200" mass="22006">MSDSKQTVYYSFQWPYDAEEQTPQAVSVTGSFDKWAAQHPMALDTDTLCYSTVIPLSVDPSESARIDFKFVVDGQWTTSSAFAVEDDGQGNVNNYIPASDVLAQGKRQKIRVSRKYRRNKKTGERVLFSKESVEVDENDVPVRVIESVTYPLPDEIDAAASGDGNSAADIPSETGLSVQPSEDETPNLIEVQDEAESVEA</sequence>
<dbReference type="PANTHER" id="PTHR10343">
    <property type="entry name" value="5'-AMP-ACTIVATED PROTEIN KINASE , BETA SUBUNIT"/>
    <property type="match status" value="1"/>
</dbReference>
<feature type="region of interest" description="Disordered" evidence="3">
    <location>
        <begin position="155"/>
        <end position="200"/>
    </location>
</feature>
<keyword evidence="1" id="KW-0597">Phosphoprotein</keyword>
<evidence type="ECO:0000313" key="5">
    <source>
        <dbReference type="EMBL" id="GMM58916.1"/>
    </source>
</evidence>
<dbReference type="CDD" id="cd02859">
    <property type="entry name" value="E_set_AMPKbeta_like_N"/>
    <property type="match status" value="1"/>
</dbReference>
<dbReference type="Proteomes" id="UP001377567">
    <property type="component" value="Unassembled WGS sequence"/>
</dbReference>
<dbReference type="EMBL" id="BTGD01000025">
    <property type="protein sequence ID" value="GMM58916.1"/>
    <property type="molecule type" value="Genomic_DNA"/>
</dbReference>
<dbReference type="PANTHER" id="PTHR10343:SF81">
    <property type="entry name" value="CRUCIFORM DNA-RECOGNIZING PROTEIN 1-RELATED"/>
    <property type="match status" value="1"/>
</dbReference>
<feature type="compositionally biased region" description="Low complexity" evidence="3">
    <location>
        <begin position="158"/>
        <end position="169"/>
    </location>
</feature>
<dbReference type="InterPro" id="IPR014756">
    <property type="entry name" value="Ig_E-set"/>
</dbReference>
<dbReference type="GO" id="GO:0019901">
    <property type="term" value="F:protein kinase binding"/>
    <property type="evidence" value="ECO:0007669"/>
    <property type="project" value="TreeGrafter"/>
</dbReference>
<dbReference type="GO" id="GO:0005737">
    <property type="term" value="C:cytoplasm"/>
    <property type="evidence" value="ECO:0007669"/>
    <property type="project" value="TreeGrafter"/>
</dbReference>
<dbReference type="InterPro" id="IPR032640">
    <property type="entry name" value="AMPK1_CBM"/>
</dbReference>
<name>A0AAV5S8A4_MAUHU</name>
<dbReference type="GO" id="GO:0031588">
    <property type="term" value="C:nucleotide-activated protein kinase complex"/>
    <property type="evidence" value="ECO:0007669"/>
    <property type="project" value="TreeGrafter"/>
</dbReference>
<comment type="similarity">
    <text evidence="2">Belongs to the CRP1/MDG1 family.</text>
</comment>
<dbReference type="GO" id="GO:0005634">
    <property type="term" value="C:nucleus"/>
    <property type="evidence" value="ECO:0007669"/>
    <property type="project" value="TreeGrafter"/>
</dbReference>
<keyword evidence="6" id="KW-1185">Reference proteome</keyword>
<evidence type="ECO:0000256" key="2">
    <source>
        <dbReference type="ARBA" id="ARBA00038216"/>
    </source>
</evidence>
<feature type="compositionally biased region" description="Acidic residues" evidence="3">
    <location>
        <begin position="181"/>
        <end position="200"/>
    </location>
</feature>
<reference evidence="5 6" key="1">
    <citation type="journal article" date="2023" name="Elife">
        <title>Identification of key yeast species and microbe-microbe interactions impacting larval growth of Drosophila in the wild.</title>
        <authorList>
            <person name="Mure A."/>
            <person name="Sugiura Y."/>
            <person name="Maeda R."/>
            <person name="Honda K."/>
            <person name="Sakurai N."/>
            <person name="Takahashi Y."/>
            <person name="Watada M."/>
            <person name="Katoh T."/>
            <person name="Gotoh A."/>
            <person name="Gotoh Y."/>
            <person name="Taniguchi I."/>
            <person name="Nakamura K."/>
            <person name="Hayashi T."/>
            <person name="Katayama T."/>
            <person name="Uemura T."/>
            <person name="Hattori Y."/>
        </authorList>
    </citation>
    <scope>NUCLEOTIDE SEQUENCE [LARGE SCALE GENOMIC DNA]</scope>
    <source>
        <strain evidence="5 6">KH-74</strain>
    </source>
</reference>
<dbReference type="InterPro" id="IPR050827">
    <property type="entry name" value="CRP1_MDG1_kinase"/>
</dbReference>
<protein>
    <recommendedName>
        <fullName evidence="4">AMP-activated protein kinase glycogen-binding domain-containing protein</fullName>
    </recommendedName>
</protein>
<dbReference type="GO" id="GO:0007165">
    <property type="term" value="P:signal transduction"/>
    <property type="evidence" value="ECO:0007669"/>
    <property type="project" value="TreeGrafter"/>
</dbReference>
<dbReference type="Pfam" id="PF16561">
    <property type="entry name" value="AMPK1_CBM"/>
    <property type="match status" value="1"/>
</dbReference>
<dbReference type="InterPro" id="IPR013783">
    <property type="entry name" value="Ig-like_fold"/>
</dbReference>
<evidence type="ECO:0000256" key="1">
    <source>
        <dbReference type="ARBA" id="ARBA00022553"/>
    </source>
</evidence>
<organism evidence="5 6">
    <name type="scientific">Maudiozyma humilis</name>
    <name type="common">Sour dough yeast</name>
    <name type="synonym">Kazachstania humilis</name>
    <dbReference type="NCBI Taxonomy" id="51915"/>
    <lineage>
        <taxon>Eukaryota</taxon>
        <taxon>Fungi</taxon>
        <taxon>Dikarya</taxon>
        <taxon>Ascomycota</taxon>
        <taxon>Saccharomycotina</taxon>
        <taxon>Saccharomycetes</taxon>
        <taxon>Saccharomycetales</taxon>
        <taxon>Saccharomycetaceae</taxon>
        <taxon>Maudiozyma</taxon>
    </lineage>
</organism>
<feature type="domain" description="AMP-activated protein kinase glycogen-binding" evidence="4">
    <location>
        <begin position="11"/>
        <end position="97"/>
    </location>
</feature>
<dbReference type="Gene3D" id="2.60.40.10">
    <property type="entry name" value="Immunoglobulins"/>
    <property type="match status" value="1"/>
</dbReference>
<dbReference type="SUPFAM" id="SSF81296">
    <property type="entry name" value="E set domains"/>
    <property type="match status" value="1"/>
</dbReference>
<evidence type="ECO:0000259" key="4">
    <source>
        <dbReference type="Pfam" id="PF16561"/>
    </source>
</evidence>